<dbReference type="SUPFAM" id="SSF49854">
    <property type="entry name" value="Spermadhesin, CUB domain"/>
    <property type="match status" value="1"/>
</dbReference>
<dbReference type="GeneTree" id="ENSGT00940000155790"/>
<dbReference type="SUPFAM" id="SSF117281">
    <property type="entry name" value="Kelch motif"/>
    <property type="match status" value="1"/>
</dbReference>
<feature type="region of interest" description="Disordered" evidence="15">
    <location>
        <begin position="1337"/>
        <end position="1363"/>
    </location>
</feature>
<evidence type="ECO:0000256" key="16">
    <source>
        <dbReference type="SAM" id="Phobius"/>
    </source>
</evidence>
<keyword evidence="7" id="KW-0677">Repeat</keyword>
<feature type="domain" description="Laminin EGF-like" evidence="19">
    <location>
        <begin position="1003"/>
        <end position="1048"/>
    </location>
</feature>
<dbReference type="Proteomes" id="UP000314980">
    <property type="component" value="Unassembled WGS sequence"/>
</dbReference>
<evidence type="ECO:0000256" key="10">
    <source>
        <dbReference type="ARBA" id="ARBA00023157"/>
    </source>
</evidence>
<feature type="disulfide bond" evidence="13">
    <location>
        <begin position="197"/>
        <end position="207"/>
    </location>
</feature>
<dbReference type="InterPro" id="IPR000742">
    <property type="entry name" value="EGF"/>
</dbReference>
<evidence type="ECO:0000256" key="4">
    <source>
        <dbReference type="ARBA" id="ARBA00022692"/>
    </source>
</evidence>
<reference evidence="21" key="3">
    <citation type="submission" date="2025-09" db="UniProtKB">
        <authorList>
            <consortium name="Ensembl"/>
        </authorList>
    </citation>
    <scope>IDENTIFICATION</scope>
</reference>
<evidence type="ECO:0000259" key="19">
    <source>
        <dbReference type="PROSITE" id="PS50027"/>
    </source>
</evidence>
<dbReference type="SMART" id="SM00612">
    <property type="entry name" value="Kelch"/>
    <property type="match status" value="3"/>
</dbReference>
<keyword evidence="10 13" id="KW-1015">Disulfide bond</keyword>
<keyword evidence="5" id="KW-0732">Signal</keyword>
<dbReference type="InterPro" id="IPR056732">
    <property type="entry name" value="GBD_ATRN"/>
</dbReference>
<dbReference type="Pfam" id="PF24981">
    <property type="entry name" value="Beta-prop_ATRN-LZTR1"/>
    <property type="match status" value="1"/>
</dbReference>
<dbReference type="SUPFAM" id="SSF57196">
    <property type="entry name" value="EGF/Laminin"/>
    <property type="match status" value="1"/>
</dbReference>
<dbReference type="InterPro" id="IPR056863">
    <property type="entry name" value="LMN_ATRN_NET-like_EGF"/>
</dbReference>
<sequence>MDPGGKCKTKLFLFGPKVATHSDLRGINRYLVVYVLFYFVLFTHASPAKPCDKNCLSGKCINGSCICDRGWVGDQCQHCQGRFKLMEPSGYLTDGPINYKYKTKCTWLIEGYPNAVLRLRFNHFATECSWDHMYVYDGDSIYAPLVAVFSGLIVPEMRGNETVPEVETTSGYALLHFFSDAAYNLTGFEIFYSINSCPNNCSGHGKCTPGNSVASRVYCECDKYWKGEACDIPYCRNNCGSPDHGYCDLTGEKLCVCNDSWQGPDCSLTVPSTESFWVLPSVKPFGTSLARASHKTVVQEKVMWVVGGYTFNYSSFQMILNYNLESGIWNTVPINSGPVPRYGHSLAAYQDDIYMFGGKLEAGWGNVTDELWVFNVPSRTWQRRNPVVGPPAQAQIYAVEGHSAHCVLLEGGEAIMLVIFGYSPIYSYISNVQEYNLRSNTWLVPETKGAIPQGGYGHSSTYDSSSSSVYVHGGYKALPDNKYGLVDDLYRYDVNTRTWFILRESNFPRYLHSAVLLSGTLLVFGGNTHNDTSLSNGAKCFSADFLAYDIACDEWRLLPKPDLHRDVNRFGHSAVVSNGSMYVFGGFSGVLLNDVLVYRPPSCQAFLAEEGCVKAGPGVRCIWSRGRCLPWEPSMTLILILCCSSLCVFLVTVDERCYRFSDCASCTANTNGCQWCDDKKCISASSNCTSESKCMFSITCNISWTSVVILSSYYTFIPAQQCTEGWSQVGEACLRINSSRESYDNAQHYCKNLNGNIASLTTSKQVDFVLEELKKLQQQDKSITSKFLYIFYRLSPWVGLRKINVSYWGWEDMTPFTNSSLRWLPGEPSDSGFCAYLEEPQVSGLRANPCTATAHGLICEKSTRPSCKKPCSLHTNCANCTSQAMECMWCSSAQRCVDSTAYVISFPYGQCLEWQTGDCQFSCPKNCSGLQTCSQCLEQPECGWCGDPSSTGKGLCMEGSYRGPMKRTAKQGQQGQSQDMSLEPGSCPKDKGYEWAFIHCPACQCNGHSTCVNGSVCEQCRNLTTGPHCQTCMPGYHGDPTNGGKCQACKCNGHASVCQVLTGKCFCTTKGIKGDQCQLCDSENRYLGNPLRGTCYYNLLIDYQFTFSLIQEDDNHYTAINFMASPEQNLDMSINASNNFNLNITWSVGSTAGTISGEEVPIVSKTNIKEYRDSFSCEKFTFRSNPNITFYVYVSNFSWPIKIQIAFSQHNSIMDLVQFFVTFFSCFLSLLLVAAVVWKIKQTCWASRRREQLMRERQQMASRPFASVAVALDARGEQTELLQPGVPKPVAMEPCSGGKAAVLTVLMRLPSGPSGLPPPGQSGLIVASALIDVSQQKPTDFKDKSQALKNRKALPPAHQGTCV</sequence>
<keyword evidence="4 16" id="KW-0812">Transmembrane</keyword>
<evidence type="ECO:0000256" key="1">
    <source>
        <dbReference type="ARBA" id="ARBA00004167"/>
    </source>
</evidence>
<dbReference type="GO" id="GO:0005794">
    <property type="term" value="C:Golgi apparatus"/>
    <property type="evidence" value="ECO:0007669"/>
    <property type="project" value="TreeGrafter"/>
</dbReference>
<evidence type="ECO:0000256" key="7">
    <source>
        <dbReference type="ARBA" id="ARBA00022737"/>
    </source>
</evidence>
<dbReference type="FunFam" id="2.10.25.10:FF:000079">
    <property type="entry name" value="Attractin like 1"/>
    <property type="match status" value="1"/>
</dbReference>
<keyword evidence="6" id="KW-0430">Lectin</keyword>
<feature type="disulfide bond" evidence="14">
    <location>
        <begin position="1020"/>
        <end position="1029"/>
    </location>
</feature>
<dbReference type="FunFam" id="2.10.25.10:FF:000860">
    <property type="entry name" value="Attractin"/>
    <property type="match status" value="1"/>
</dbReference>
<comment type="subcellular location">
    <subcellularLocation>
        <location evidence="1">Membrane</location>
        <topology evidence="1">Single-pass membrane protein</topology>
    </subcellularLocation>
</comment>
<dbReference type="InterPro" id="IPR016186">
    <property type="entry name" value="C-type_lectin-like/link_sf"/>
</dbReference>
<dbReference type="InterPro" id="IPR051568">
    <property type="entry name" value="LZTR1/Attractin"/>
</dbReference>
<feature type="domain" description="C-type lectin" evidence="20">
    <location>
        <begin position="729"/>
        <end position="860"/>
    </location>
</feature>
<reference evidence="22" key="1">
    <citation type="submission" date="2015-09" db="EMBL/GenBank/DDBJ databases">
        <authorList>
            <person name="Sai Rama Sridatta P."/>
        </authorList>
    </citation>
    <scope>NUCLEOTIDE SEQUENCE [LARGE SCALE GENOMIC DNA]</scope>
</reference>
<feature type="domain" description="EGF-like" evidence="18">
    <location>
        <begin position="193"/>
        <end position="231"/>
    </location>
</feature>
<feature type="domain" description="CUB" evidence="17">
    <location>
        <begin position="79"/>
        <end position="195"/>
    </location>
</feature>
<dbReference type="PROSITE" id="PS00022">
    <property type="entry name" value="EGF_1"/>
    <property type="match status" value="1"/>
</dbReference>
<evidence type="ECO:0000256" key="9">
    <source>
        <dbReference type="ARBA" id="ARBA00023136"/>
    </source>
</evidence>
<dbReference type="Gene3D" id="2.120.10.80">
    <property type="entry name" value="Kelch-type beta propeller"/>
    <property type="match status" value="2"/>
</dbReference>
<dbReference type="InterPro" id="IPR002165">
    <property type="entry name" value="Plexin_repeat"/>
</dbReference>
<dbReference type="Gene3D" id="3.10.100.10">
    <property type="entry name" value="Mannose-Binding Protein A, subunit A"/>
    <property type="match status" value="1"/>
</dbReference>
<proteinExistence type="predicted"/>
<reference evidence="21" key="2">
    <citation type="submission" date="2025-08" db="UniProtKB">
        <authorList>
            <consortium name="Ensembl"/>
        </authorList>
    </citation>
    <scope>IDENTIFICATION</scope>
</reference>
<dbReference type="InterPro" id="IPR002049">
    <property type="entry name" value="LE_dom"/>
</dbReference>
<dbReference type="Pfam" id="PF00431">
    <property type="entry name" value="CUB"/>
    <property type="match status" value="1"/>
</dbReference>
<dbReference type="InterPro" id="IPR016187">
    <property type="entry name" value="CTDL_fold"/>
</dbReference>
<evidence type="ECO:0000259" key="20">
    <source>
        <dbReference type="PROSITE" id="PS50041"/>
    </source>
</evidence>
<keyword evidence="9 16" id="KW-0472">Membrane</keyword>
<dbReference type="Pfam" id="PF23106">
    <property type="entry name" value="EGF_Teneurin"/>
    <property type="match status" value="1"/>
</dbReference>
<dbReference type="SMART" id="SM00181">
    <property type="entry name" value="EGF"/>
    <property type="match status" value="3"/>
</dbReference>
<dbReference type="InterPro" id="IPR001304">
    <property type="entry name" value="C-type_lectin-like"/>
</dbReference>
<dbReference type="SMART" id="SM00423">
    <property type="entry name" value="PSI"/>
    <property type="match status" value="4"/>
</dbReference>
<dbReference type="SUPFAM" id="SSF56436">
    <property type="entry name" value="C-type lectin-like"/>
    <property type="match status" value="1"/>
</dbReference>
<keyword evidence="2" id="KW-0880">Kelch repeat</keyword>
<dbReference type="Gene3D" id="2.60.120.290">
    <property type="entry name" value="Spermadhesin, CUB domain"/>
    <property type="match status" value="1"/>
</dbReference>
<dbReference type="GO" id="GO:0030246">
    <property type="term" value="F:carbohydrate binding"/>
    <property type="evidence" value="ECO:0007669"/>
    <property type="project" value="UniProtKB-KW"/>
</dbReference>
<evidence type="ECO:0000256" key="11">
    <source>
        <dbReference type="ARBA" id="ARBA00023180"/>
    </source>
</evidence>
<dbReference type="PANTHER" id="PTHR46376:SF2">
    <property type="entry name" value="DISTRACTED, ISOFORM B"/>
    <property type="match status" value="1"/>
</dbReference>
<dbReference type="Gene3D" id="2.10.25.10">
    <property type="entry name" value="Laminin"/>
    <property type="match status" value="2"/>
</dbReference>
<feature type="transmembrane region" description="Helical" evidence="16">
    <location>
        <begin position="27"/>
        <end position="45"/>
    </location>
</feature>
<evidence type="ECO:0000259" key="18">
    <source>
        <dbReference type="PROSITE" id="PS50026"/>
    </source>
</evidence>
<dbReference type="InterPro" id="IPR006652">
    <property type="entry name" value="Kelch_1"/>
</dbReference>
<name>A0A4W6CCT2_LATCA</name>
<evidence type="ECO:0000313" key="21">
    <source>
        <dbReference type="Ensembl" id="ENSLCAP00010011357.1"/>
    </source>
</evidence>
<keyword evidence="3 13" id="KW-0245">EGF-like domain</keyword>
<dbReference type="Pfam" id="PF01437">
    <property type="entry name" value="PSI"/>
    <property type="match status" value="1"/>
</dbReference>
<dbReference type="InterPro" id="IPR000859">
    <property type="entry name" value="CUB_dom"/>
</dbReference>
<dbReference type="InterPro" id="IPR016201">
    <property type="entry name" value="PSI"/>
</dbReference>
<keyword evidence="12 14" id="KW-0424">Laminin EGF-like domain</keyword>
<dbReference type="PROSITE" id="PS01248">
    <property type="entry name" value="EGF_LAM_1"/>
    <property type="match status" value="1"/>
</dbReference>
<dbReference type="GO" id="GO:0016020">
    <property type="term" value="C:membrane"/>
    <property type="evidence" value="ECO:0007669"/>
    <property type="project" value="UniProtKB-SubCell"/>
</dbReference>
<dbReference type="PROSITE" id="PS50027">
    <property type="entry name" value="EGF_LAM_2"/>
    <property type="match status" value="1"/>
</dbReference>
<evidence type="ECO:0000256" key="12">
    <source>
        <dbReference type="ARBA" id="ARBA00023292"/>
    </source>
</evidence>
<keyword evidence="8 16" id="KW-1133">Transmembrane helix</keyword>
<dbReference type="InterPro" id="IPR015915">
    <property type="entry name" value="Kelch-typ_b-propeller"/>
</dbReference>
<dbReference type="PROSITE" id="PS01180">
    <property type="entry name" value="CUB"/>
    <property type="match status" value="1"/>
</dbReference>
<evidence type="ECO:0000256" key="5">
    <source>
        <dbReference type="ARBA" id="ARBA00022729"/>
    </source>
</evidence>
<protein>
    <submittedName>
        <fullName evidence="21">Attractin like 1</fullName>
    </submittedName>
</protein>
<dbReference type="PROSITE" id="PS50041">
    <property type="entry name" value="C_TYPE_LECTIN_2"/>
    <property type="match status" value="1"/>
</dbReference>
<dbReference type="SMART" id="SM00034">
    <property type="entry name" value="CLECT"/>
    <property type="match status" value="1"/>
</dbReference>
<dbReference type="Pfam" id="PF00059">
    <property type="entry name" value="Lectin_C"/>
    <property type="match status" value="1"/>
</dbReference>
<evidence type="ECO:0000256" key="14">
    <source>
        <dbReference type="PROSITE-ProRule" id="PRU00460"/>
    </source>
</evidence>
<feature type="disulfide bond" evidence="13">
    <location>
        <begin position="221"/>
        <end position="230"/>
    </location>
</feature>
<dbReference type="Ensembl" id="ENSLCAT00010011602.1">
    <property type="protein sequence ID" value="ENSLCAP00010011357.1"/>
    <property type="gene ID" value="ENSLCAG00010004637.1"/>
</dbReference>
<accession>A0A4W6CCT2</accession>
<dbReference type="Pfam" id="PF24973">
    <property type="entry name" value="EGF_LMN_ATRN"/>
    <property type="match status" value="1"/>
</dbReference>
<keyword evidence="11" id="KW-0325">Glycoprotein</keyword>
<organism evidence="21 22">
    <name type="scientific">Lates calcarifer</name>
    <name type="common">Barramundi</name>
    <name type="synonym">Holocentrus calcarifer</name>
    <dbReference type="NCBI Taxonomy" id="8187"/>
    <lineage>
        <taxon>Eukaryota</taxon>
        <taxon>Metazoa</taxon>
        <taxon>Chordata</taxon>
        <taxon>Craniata</taxon>
        <taxon>Vertebrata</taxon>
        <taxon>Euteleostomi</taxon>
        <taxon>Actinopterygii</taxon>
        <taxon>Neopterygii</taxon>
        <taxon>Teleostei</taxon>
        <taxon>Neoteleostei</taxon>
        <taxon>Acanthomorphata</taxon>
        <taxon>Carangaria</taxon>
        <taxon>Carangaria incertae sedis</taxon>
        <taxon>Centropomidae</taxon>
        <taxon>Lates</taxon>
    </lineage>
</organism>
<gene>
    <name evidence="21" type="primary">ATRNL1</name>
</gene>
<evidence type="ECO:0000256" key="2">
    <source>
        <dbReference type="ARBA" id="ARBA00022441"/>
    </source>
</evidence>
<keyword evidence="22" id="KW-1185">Reference proteome</keyword>
<evidence type="ECO:0000256" key="8">
    <source>
        <dbReference type="ARBA" id="ARBA00022989"/>
    </source>
</evidence>
<feature type="disulfide bond" evidence="14">
    <location>
        <begin position="1032"/>
        <end position="1046"/>
    </location>
</feature>
<evidence type="ECO:0000313" key="22">
    <source>
        <dbReference type="Proteomes" id="UP000314980"/>
    </source>
</evidence>
<dbReference type="InterPro" id="IPR035914">
    <property type="entry name" value="Sperma_CUB_dom_sf"/>
</dbReference>
<dbReference type="SMART" id="SM00042">
    <property type="entry name" value="CUB"/>
    <property type="match status" value="1"/>
</dbReference>
<evidence type="ECO:0000259" key="17">
    <source>
        <dbReference type="PROSITE" id="PS01180"/>
    </source>
</evidence>
<evidence type="ECO:0000256" key="6">
    <source>
        <dbReference type="ARBA" id="ARBA00022734"/>
    </source>
</evidence>
<dbReference type="PANTHER" id="PTHR46376">
    <property type="entry name" value="LEUCINE-ZIPPER-LIKE TRANSCRIPTIONAL REGULATOR 1"/>
    <property type="match status" value="1"/>
</dbReference>
<evidence type="ECO:0000256" key="15">
    <source>
        <dbReference type="SAM" id="MobiDB-lite"/>
    </source>
</evidence>
<comment type="caution">
    <text evidence="13">Lacks conserved residue(s) required for the propagation of feature annotation.</text>
</comment>
<dbReference type="SMART" id="SM00180">
    <property type="entry name" value="EGF_Lam"/>
    <property type="match status" value="2"/>
</dbReference>
<evidence type="ECO:0000256" key="3">
    <source>
        <dbReference type="ARBA" id="ARBA00022536"/>
    </source>
</evidence>
<dbReference type="FunFam" id="2.60.120.290:FF:000008">
    <property type="entry name" value="Attractin like 1"/>
    <property type="match status" value="1"/>
</dbReference>
<dbReference type="InterPro" id="IPR056737">
    <property type="entry name" value="Beta-prop_ATRN-MKLN-like"/>
</dbReference>
<dbReference type="FunFam" id="2.120.10.80:FF:000164">
    <property type="entry name" value="Attractin-like 1"/>
    <property type="match status" value="1"/>
</dbReference>
<dbReference type="CDD" id="cd00055">
    <property type="entry name" value="EGF_Lam"/>
    <property type="match status" value="1"/>
</dbReference>
<dbReference type="CDD" id="cd00041">
    <property type="entry name" value="CUB"/>
    <property type="match status" value="1"/>
</dbReference>
<evidence type="ECO:0000256" key="13">
    <source>
        <dbReference type="PROSITE-ProRule" id="PRU00076"/>
    </source>
</evidence>
<dbReference type="Pfam" id="PF24972">
    <property type="entry name" value="GBD_ATRN"/>
    <property type="match status" value="1"/>
</dbReference>
<dbReference type="PROSITE" id="PS50026">
    <property type="entry name" value="EGF_3"/>
    <property type="match status" value="1"/>
</dbReference>
<feature type="transmembrane region" description="Helical" evidence="16">
    <location>
        <begin position="1219"/>
        <end position="1240"/>
    </location>
</feature>